<dbReference type="PANTHER" id="PTHR35271">
    <property type="entry name" value="ABC TRANSPORTER, SUBSTRATE-BINDING LIPOPROTEIN-RELATED"/>
    <property type="match status" value="1"/>
</dbReference>
<dbReference type="InterPro" id="IPR007487">
    <property type="entry name" value="ABC_transpt-TYRBP-like"/>
</dbReference>
<dbReference type="AlphaFoldDB" id="A0A923S288"/>
<keyword evidence="2" id="KW-1185">Reference proteome</keyword>
<organism evidence="1 2">
    <name type="scientific">Ramlibacter albus</name>
    <dbReference type="NCBI Taxonomy" id="2079448"/>
    <lineage>
        <taxon>Bacteria</taxon>
        <taxon>Pseudomonadati</taxon>
        <taxon>Pseudomonadota</taxon>
        <taxon>Betaproteobacteria</taxon>
        <taxon>Burkholderiales</taxon>
        <taxon>Comamonadaceae</taxon>
        <taxon>Ramlibacter</taxon>
    </lineage>
</organism>
<dbReference type="CDD" id="cd06325">
    <property type="entry name" value="PBP1_ABC_unchar_transporter"/>
    <property type="match status" value="1"/>
</dbReference>
<dbReference type="PANTHER" id="PTHR35271:SF1">
    <property type="entry name" value="ABC TRANSPORTER, SUBSTRATE-BINDING LIPOPROTEIN"/>
    <property type="match status" value="1"/>
</dbReference>
<proteinExistence type="predicted"/>
<protein>
    <submittedName>
        <fullName evidence="1">ABC transporter substrate-binding protein</fullName>
    </submittedName>
</protein>
<accession>A0A923S288</accession>
<dbReference type="RefSeq" id="WP_187081559.1">
    <property type="nucleotide sequence ID" value="NZ_JACORU010000003.1"/>
</dbReference>
<reference evidence="1" key="1">
    <citation type="submission" date="2020-08" db="EMBL/GenBank/DDBJ databases">
        <title>Ramlibacter sp. GTP1 16S ribosomal RNA gene genome sequencing and assembly.</title>
        <authorList>
            <person name="Kang M."/>
        </authorList>
    </citation>
    <scope>NUCLEOTIDE SEQUENCE</scope>
    <source>
        <strain evidence="1">GTP1</strain>
    </source>
</reference>
<dbReference type="EMBL" id="JACORU010000003">
    <property type="protein sequence ID" value="MBC5765110.1"/>
    <property type="molecule type" value="Genomic_DNA"/>
</dbReference>
<gene>
    <name evidence="1" type="ORF">H8R02_11650</name>
</gene>
<name>A0A923S288_9BURK</name>
<dbReference type="Gene3D" id="3.40.50.2300">
    <property type="match status" value="2"/>
</dbReference>
<sequence length="312" mass="32931">MLALHPLACIAQAGPARIELLYTGSEKEGARVAAAFRSLLQGVGLADGKDYVLDYTWADGHYERFPALAQSAAARKPALILVTTIASARAAQQATSTIPIVMTGLNDPVGNRLVASYAQPGGNITGTASMSDDYIGKLLELAREIIPGTKRIAVLVNPLNTSNGPIFRTFAQLARSAGIAADMVEISAPEQIDAALAALLKNRPDALITGLDSSHVAYRARFAQFASTHAIPIVSVDGNFSESGAVVTYTAQAALARMAVVYVQKILAGAKPADLPVQQPTSFDLVVNMRVAQALKLKVPQTVLMRATRLIE</sequence>
<dbReference type="Proteomes" id="UP000596827">
    <property type="component" value="Unassembled WGS sequence"/>
</dbReference>
<comment type="caution">
    <text evidence="1">The sequence shown here is derived from an EMBL/GenBank/DDBJ whole genome shotgun (WGS) entry which is preliminary data.</text>
</comment>
<evidence type="ECO:0000313" key="2">
    <source>
        <dbReference type="Proteomes" id="UP000596827"/>
    </source>
</evidence>
<evidence type="ECO:0000313" key="1">
    <source>
        <dbReference type="EMBL" id="MBC5765110.1"/>
    </source>
</evidence>
<dbReference type="Pfam" id="PF04392">
    <property type="entry name" value="ABC_sub_bind"/>
    <property type="match status" value="1"/>
</dbReference>